<evidence type="ECO:0000313" key="1">
    <source>
        <dbReference type="EMBL" id="KAJ9085269.1"/>
    </source>
</evidence>
<dbReference type="EMBL" id="QTSX02000772">
    <property type="protein sequence ID" value="KAJ9085269.1"/>
    <property type="molecule type" value="Genomic_DNA"/>
</dbReference>
<evidence type="ECO:0000313" key="2">
    <source>
        <dbReference type="Proteomes" id="UP001165960"/>
    </source>
</evidence>
<name>A0ACC2UDZ2_9FUNG</name>
<reference evidence="1" key="1">
    <citation type="submission" date="2022-04" db="EMBL/GenBank/DDBJ databases">
        <title>Genome of the entomopathogenic fungus Entomophthora muscae.</title>
        <authorList>
            <person name="Elya C."/>
            <person name="Lovett B.R."/>
            <person name="Lee E."/>
            <person name="Macias A.M."/>
            <person name="Hajek A.E."/>
            <person name="De Bivort B.L."/>
            <person name="Kasson M.T."/>
            <person name="De Fine Licht H.H."/>
            <person name="Stajich J.E."/>
        </authorList>
    </citation>
    <scope>NUCLEOTIDE SEQUENCE</scope>
    <source>
        <strain evidence="1">Berkeley</strain>
    </source>
</reference>
<accession>A0ACC2UDZ2</accession>
<keyword evidence="2" id="KW-1185">Reference proteome</keyword>
<proteinExistence type="predicted"/>
<sequence>MKKSVTVRNDNFSISETQVIYQFKSNPSGPPPATYCLTGAPFGPVHFTEYPLNPEYRYYSSEKILAQDLLALSKELTRYNIKGPWYINESRLFKDKYSFISAYQLDMKLPITPKPMPMPATELPLDHSNIFFGIVYITLAGVINTIIPAARL</sequence>
<gene>
    <name evidence="1" type="ORF">DSO57_1015659</name>
</gene>
<comment type="caution">
    <text evidence="1">The sequence shown here is derived from an EMBL/GenBank/DDBJ whole genome shotgun (WGS) entry which is preliminary data.</text>
</comment>
<dbReference type="Proteomes" id="UP001165960">
    <property type="component" value="Unassembled WGS sequence"/>
</dbReference>
<organism evidence="1 2">
    <name type="scientific">Entomophthora muscae</name>
    <dbReference type="NCBI Taxonomy" id="34485"/>
    <lineage>
        <taxon>Eukaryota</taxon>
        <taxon>Fungi</taxon>
        <taxon>Fungi incertae sedis</taxon>
        <taxon>Zoopagomycota</taxon>
        <taxon>Entomophthoromycotina</taxon>
        <taxon>Entomophthoromycetes</taxon>
        <taxon>Entomophthorales</taxon>
        <taxon>Entomophthoraceae</taxon>
        <taxon>Entomophthora</taxon>
    </lineage>
</organism>
<protein>
    <submittedName>
        <fullName evidence="1">Uncharacterized protein</fullName>
    </submittedName>
</protein>